<evidence type="ECO:0000313" key="4">
    <source>
        <dbReference type="Proteomes" id="UP000017984"/>
    </source>
</evidence>
<feature type="coiled-coil region" evidence="1">
    <location>
        <begin position="11"/>
        <end position="45"/>
    </location>
</feature>
<evidence type="ECO:0000256" key="2">
    <source>
        <dbReference type="SAM" id="MobiDB-lite"/>
    </source>
</evidence>
<comment type="caution">
    <text evidence="3">The sequence shown here is derived from an EMBL/GenBank/DDBJ whole genome shotgun (WGS) entry which is preliminary data.</text>
</comment>
<accession>V6L6J3</accession>
<dbReference type="PATRIC" id="fig|1352936.5.peg.84"/>
<dbReference type="AlphaFoldDB" id="V6L6J3"/>
<proteinExistence type="predicted"/>
<evidence type="ECO:0000313" key="3">
    <source>
        <dbReference type="EMBL" id="EST36829.1"/>
    </source>
</evidence>
<name>V6L6J3_STRRC</name>
<feature type="region of interest" description="Disordered" evidence="2">
    <location>
        <begin position="177"/>
        <end position="240"/>
    </location>
</feature>
<gene>
    <name evidence="3" type="ORF">M878_00350</name>
</gene>
<dbReference type="HOGENOM" id="CLU_101005_0_0_11"/>
<keyword evidence="4" id="KW-1185">Reference proteome</keyword>
<protein>
    <submittedName>
        <fullName evidence="3">Uncharacterized protein</fullName>
    </submittedName>
</protein>
<sequence length="240" mass="25488">MGEGCAVASVLRMLEEREAASRVRVEGLRKEVARLAEVLEAAEIELDRRVIARDERVEALAVSAAESTAVTATEAGEEAAPSLAPVPGSTVPPWREGLPVTVLAPDHLRIVGVLEQQRSTGHGPLRAKEIAVELGLGATPAKVEGLRSKARRLAERGWLFLEASGGHSVPVGRPWPFQTPAHPRDHRPPDQRLAGGGQGLVVPGQAAGVHQPGERALCQAPPRQHHEPLHVVGSLDDLQG</sequence>
<evidence type="ECO:0000256" key="1">
    <source>
        <dbReference type="SAM" id="Coils"/>
    </source>
</evidence>
<dbReference type="EMBL" id="AWQX01000004">
    <property type="protein sequence ID" value="EST36829.1"/>
    <property type="molecule type" value="Genomic_DNA"/>
</dbReference>
<reference evidence="3 4" key="1">
    <citation type="journal article" date="2014" name="Genome Announc.">
        <title>Draft Genome Sequence of Streptomyces roseochromogenes subsp. oscitans DS 12.976, Producer of the Aminocoumarin Antibiotic Clorobiocin.</title>
        <authorList>
            <person name="Ruckert C."/>
            <person name="Kalinowski J."/>
            <person name="Heide L."/>
            <person name="Apel A.K."/>
        </authorList>
    </citation>
    <scope>NUCLEOTIDE SEQUENCE [LARGE SCALE GENOMIC DNA]</scope>
    <source>
        <strain evidence="3 4">DS 12.976</strain>
    </source>
</reference>
<organism evidence="3 4">
    <name type="scientific">Streptomyces roseochromogenus subsp. oscitans DS 12.976</name>
    <dbReference type="NCBI Taxonomy" id="1352936"/>
    <lineage>
        <taxon>Bacteria</taxon>
        <taxon>Bacillati</taxon>
        <taxon>Actinomycetota</taxon>
        <taxon>Actinomycetes</taxon>
        <taxon>Kitasatosporales</taxon>
        <taxon>Streptomycetaceae</taxon>
        <taxon>Streptomyces</taxon>
    </lineage>
</organism>
<keyword evidence="1" id="KW-0175">Coiled coil</keyword>
<dbReference type="Proteomes" id="UP000017984">
    <property type="component" value="Chromosome"/>
</dbReference>